<protein>
    <submittedName>
        <fullName evidence="5">Uncharacterized protein</fullName>
    </submittedName>
</protein>
<dbReference type="EMBL" id="CAJNNW010000827">
    <property type="protein sequence ID" value="CAE8631584.1"/>
    <property type="molecule type" value="Genomic_DNA"/>
</dbReference>
<gene>
    <name evidence="5" type="ORF">PGLA2088_LOCUS1098</name>
</gene>
<dbReference type="SUPFAM" id="SSF48403">
    <property type="entry name" value="Ankyrin repeat"/>
    <property type="match status" value="1"/>
</dbReference>
<evidence type="ECO:0000256" key="3">
    <source>
        <dbReference type="PROSITE-ProRule" id="PRU00023"/>
    </source>
</evidence>
<feature type="compositionally biased region" description="Polar residues" evidence="4">
    <location>
        <begin position="951"/>
        <end position="964"/>
    </location>
</feature>
<dbReference type="PROSITE" id="PS50297">
    <property type="entry name" value="ANK_REP_REGION"/>
    <property type="match status" value="1"/>
</dbReference>
<feature type="compositionally biased region" description="Basic and acidic residues" evidence="4">
    <location>
        <begin position="776"/>
        <end position="786"/>
    </location>
</feature>
<feature type="compositionally biased region" description="Basic and acidic residues" evidence="4">
    <location>
        <begin position="843"/>
        <end position="854"/>
    </location>
</feature>
<dbReference type="SUPFAM" id="SSF53756">
    <property type="entry name" value="UDP-Glycosyltransferase/glycogen phosphorylase"/>
    <property type="match status" value="1"/>
</dbReference>
<dbReference type="InterPro" id="IPR036770">
    <property type="entry name" value="Ankyrin_rpt-contain_sf"/>
</dbReference>
<sequence>MTEIDLPTSEAGAARMQLPAARCLAARGTPGRIAGTGTEHSTDSCLHGQQGLAGMVLFGSRPGGAAYLRPQTSPQVLRAAAVPEAAADLLLRPESVEPSSKVERPTQGGRKLRVAVLATQDEFDETSLFDVGMVSTTGNGRRYAAQALLRDIMAAEGLELTAVLLYDWKNTEEDGKDCDWPVPIEGPERVVVAIRGGKPVVAWRGSMGQLLGAAAGDLHVDVAISIQSRRTSLELLMRGVTASRYVVMGHDYNLPFGPWGMEVNPKSLPQHRELLEDERVTMFCTSQHLANFVGRFSEGRVRTKLCYCADYGYFDSADDGSPGCASFVPPETCSQGDCVTLISPCPAKGLPIVLRLALMMPDIKFLCVSTGWTKTLHEVQLKAHPNIEVIPGSDDVDAIYRRSAVLLMPSLWAESFGLVAVEAQLRAVPVVSTRACGLVEANFIPELQVDVSLVHDSRTREMLRGVTMKQAEQILDPLRSGHESTADTVHRPRVHLAHTLVATEEEAAGFATRLRKLIEDEHYRRRLGKVARDLAIEHVTSRRGCLAKALQELVANPESGTQTAMSISADTSHICGHEAQALSCGQVVWITVAQLGISATSIMKCCYSLAERGLYWFARETCTPLAAAAKLQPKPRHLWATAMAAFAGCWQDDEGTVVIVKGDRMYGPDGGQLELQIQGPTSCSFQMGSEVYEGTLTANGQLEWSDGAIWLRVEGEGEDARPRTALEQAARIAAGLSEGPRPSPSEPGWSLVDSERTRSTEGGTGSRAALTGSDFQDSKARSEDGQRSAFEAGKAKKTAALERARALARAAADGSSERPGSESVASNPGQGLGSSGQGSSDLQDAKARSEDGRNRARAAFQVEKAKKATALDRARALARAAADGSSERPDSVSVAANPGPGPVSGQGSDLQDAQARSEDGQDRARRAFEEEKARKKSALERARAMARAAANGSSDRPASDSLGSNLGPGSDLQDARARSEAGQDRARLAFEEEKARKAMALERARAKARAAADGSSDRPASDSLGSNPGLGLGTGRGSDSQDAQARSDDRQDRARRAFEEEKARKAMALEPAKAKARAAADGSSDRPASDSLGSNPKVLGPGSGRGGRDALSGNDLHDSKAKSEAGQDRARRAFEEEKARKASALERARARARAAASGSDGLSLGPNPGLGLGRGRGRGLGFGGFGSWQQGLGGARGFGGAPQDLGLSPGIMVRLDGLKARPELNGCVGSLITFDKAKGRWQVRLEDRREDMLFKEDNIHAVSVDEYEAAQVQAARMDAHLAEKLRCPGEHGMVVEIADEVYECDVCEADIDVHTKLLYCQRCDHAICETCSVEMLRKEATTYLNGDGVLQVGLNGGGAEPLTGQSCVGKNLELSKPLVALPMGPSDGTRVDGIVIAAKDERSVINCSNRWIACQQRRFLSVSDCSPPSMPLRPGGHNGGCRPKLFCTKLVRFSSNGDGHVELVQQSFCVYGSDDPFIQKGKWEVEEKEQDIIPAFLKKISLGSIRSKSSAGKTALHLAAEQSTVEVIKALLVAGADKEAKALFAAGTDKEAKTNSGRTPMDLAKDGKIKELLRKASPEKKEHRTARDVVALTGTRPFRQDTFSWGGERAPPPPPLLLGGESRELTH</sequence>
<feature type="compositionally biased region" description="Basic and acidic residues" evidence="4">
    <location>
        <begin position="1045"/>
        <end position="1064"/>
    </location>
</feature>
<dbReference type="Pfam" id="PF00023">
    <property type="entry name" value="Ank"/>
    <property type="match status" value="1"/>
</dbReference>
<dbReference type="InterPro" id="IPR002110">
    <property type="entry name" value="Ankyrin_rpt"/>
</dbReference>
<dbReference type="Gene3D" id="1.25.40.20">
    <property type="entry name" value="Ankyrin repeat-containing domain"/>
    <property type="match status" value="1"/>
</dbReference>
<feature type="compositionally biased region" description="Basic and acidic residues" evidence="4">
    <location>
        <begin position="863"/>
        <end position="875"/>
    </location>
</feature>
<keyword evidence="1" id="KW-0328">Glycosyltransferase</keyword>
<feature type="compositionally biased region" description="Basic and acidic residues" evidence="4">
    <location>
        <begin position="915"/>
        <end position="943"/>
    </location>
</feature>
<dbReference type="Proteomes" id="UP000626109">
    <property type="component" value="Unassembled WGS sequence"/>
</dbReference>
<proteinExistence type="predicted"/>
<dbReference type="GO" id="GO:0016757">
    <property type="term" value="F:glycosyltransferase activity"/>
    <property type="evidence" value="ECO:0007669"/>
    <property type="project" value="UniProtKB-KW"/>
</dbReference>
<evidence type="ECO:0000313" key="5">
    <source>
        <dbReference type="EMBL" id="CAE8631584.1"/>
    </source>
</evidence>
<dbReference type="PANTHER" id="PTHR12526:SF510">
    <property type="entry name" value="D-INOSITOL 3-PHOSPHATE GLYCOSYLTRANSFERASE"/>
    <property type="match status" value="1"/>
</dbReference>
<feature type="repeat" description="ANK" evidence="3">
    <location>
        <begin position="1511"/>
        <end position="1543"/>
    </location>
</feature>
<evidence type="ECO:0000256" key="4">
    <source>
        <dbReference type="SAM" id="MobiDB-lite"/>
    </source>
</evidence>
<feature type="compositionally biased region" description="Low complexity" evidence="4">
    <location>
        <begin position="1153"/>
        <end position="1167"/>
    </location>
</feature>
<accession>A0A813H1R7</accession>
<keyword evidence="3" id="KW-0040">ANK repeat</keyword>
<dbReference type="Pfam" id="PF13692">
    <property type="entry name" value="Glyco_trans_1_4"/>
    <property type="match status" value="1"/>
</dbReference>
<evidence type="ECO:0000313" key="6">
    <source>
        <dbReference type="Proteomes" id="UP000626109"/>
    </source>
</evidence>
<feature type="compositionally biased region" description="Basic and acidic residues" evidence="4">
    <location>
        <begin position="973"/>
        <end position="1005"/>
    </location>
</feature>
<dbReference type="PANTHER" id="PTHR12526">
    <property type="entry name" value="GLYCOSYLTRANSFERASE"/>
    <property type="match status" value="1"/>
</dbReference>
<comment type="caution">
    <text evidence="5">The sequence shown here is derived from an EMBL/GenBank/DDBJ whole genome shotgun (WGS) entry which is preliminary data.</text>
</comment>
<dbReference type="PROSITE" id="PS50088">
    <property type="entry name" value="ANK_REPEAT"/>
    <property type="match status" value="1"/>
</dbReference>
<feature type="region of interest" description="Disordered" evidence="4">
    <location>
        <begin position="1600"/>
        <end position="1627"/>
    </location>
</feature>
<reference evidence="5" key="1">
    <citation type="submission" date="2021-02" db="EMBL/GenBank/DDBJ databases">
        <authorList>
            <person name="Dougan E. K."/>
            <person name="Rhodes N."/>
            <person name="Thang M."/>
            <person name="Chan C."/>
        </authorList>
    </citation>
    <scope>NUCLEOTIDE SEQUENCE</scope>
</reference>
<dbReference type="Gene3D" id="3.40.50.2000">
    <property type="entry name" value="Glycogen Phosphorylase B"/>
    <property type="match status" value="1"/>
</dbReference>
<dbReference type="SMART" id="SM00248">
    <property type="entry name" value="ANK"/>
    <property type="match status" value="1"/>
</dbReference>
<name>A0A813H1R7_POLGL</name>
<feature type="region of interest" description="Disordered" evidence="4">
    <location>
        <begin position="734"/>
        <end position="1170"/>
    </location>
</feature>
<feature type="compositionally biased region" description="Basic and acidic residues" evidence="4">
    <location>
        <begin position="1115"/>
        <end position="1149"/>
    </location>
</feature>
<evidence type="ECO:0000256" key="1">
    <source>
        <dbReference type="ARBA" id="ARBA00022676"/>
    </source>
</evidence>
<keyword evidence="2" id="KW-0808">Transferase</keyword>
<evidence type="ECO:0000256" key="2">
    <source>
        <dbReference type="ARBA" id="ARBA00022679"/>
    </source>
</evidence>
<organism evidence="5 6">
    <name type="scientific">Polarella glacialis</name>
    <name type="common">Dinoflagellate</name>
    <dbReference type="NCBI Taxonomy" id="89957"/>
    <lineage>
        <taxon>Eukaryota</taxon>
        <taxon>Sar</taxon>
        <taxon>Alveolata</taxon>
        <taxon>Dinophyceae</taxon>
        <taxon>Suessiales</taxon>
        <taxon>Suessiaceae</taxon>
        <taxon>Polarella</taxon>
    </lineage>
</organism>